<keyword evidence="2" id="KW-1185">Reference proteome</keyword>
<dbReference type="EMBL" id="JBBCAQ010000032">
    <property type="protein sequence ID" value="KAK7583674.1"/>
    <property type="molecule type" value="Genomic_DNA"/>
</dbReference>
<protein>
    <submittedName>
        <fullName evidence="1">Uncharacterized protein</fullName>
    </submittedName>
</protein>
<name>A0AAN9TEF1_9HEMI</name>
<evidence type="ECO:0000313" key="1">
    <source>
        <dbReference type="EMBL" id="KAK7583674.1"/>
    </source>
</evidence>
<sequence>MRGDPLYDINENEAGRINFICEAFRFLAPSLITIANGRDVAIPNTFGLVYDILVSRALAAFAVQCFAFACASIDRSIDQREERLPPIEPSIHIYISKSKVDVRFTRMSRGCTVGYNYEYGVPTSIFRNGDEQPSRRARAAGDKKSNLAISRIDKAVIGDSIAIAQRSAAIEIIVYYGRIATRVYRSVGVDVGVGVGVGVRAA</sequence>
<proteinExistence type="predicted"/>
<dbReference type="Proteomes" id="UP001367676">
    <property type="component" value="Unassembled WGS sequence"/>
</dbReference>
<organism evidence="1 2">
    <name type="scientific">Parthenolecanium corni</name>
    <dbReference type="NCBI Taxonomy" id="536013"/>
    <lineage>
        <taxon>Eukaryota</taxon>
        <taxon>Metazoa</taxon>
        <taxon>Ecdysozoa</taxon>
        <taxon>Arthropoda</taxon>
        <taxon>Hexapoda</taxon>
        <taxon>Insecta</taxon>
        <taxon>Pterygota</taxon>
        <taxon>Neoptera</taxon>
        <taxon>Paraneoptera</taxon>
        <taxon>Hemiptera</taxon>
        <taxon>Sternorrhyncha</taxon>
        <taxon>Coccoidea</taxon>
        <taxon>Coccidae</taxon>
        <taxon>Parthenolecanium</taxon>
    </lineage>
</organism>
<dbReference type="AlphaFoldDB" id="A0AAN9TEF1"/>
<comment type="caution">
    <text evidence="1">The sequence shown here is derived from an EMBL/GenBank/DDBJ whole genome shotgun (WGS) entry which is preliminary data.</text>
</comment>
<accession>A0AAN9TEF1</accession>
<reference evidence="1 2" key="1">
    <citation type="submission" date="2024-03" db="EMBL/GenBank/DDBJ databases">
        <title>Adaptation during the transition from Ophiocordyceps entomopathogen to insect associate is accompanied by gene loss and intensified selection.</title>
        <authorList>
            <person name="Ward C.M."/>
            <person name="Onetto C.A."/>
            <person name="Borneman A.R."/>
        </authorList>
    </citation>
    <scope>NUCLEOTIDE SEQUENCE [LARGE SCALE GENOMIC DNA]</scope>
    <source>
        <strain evidence="1">AWRI1</strain>
        <tissue evidence="1">Single Adult Female</tissue>
    </source>
</reference>
<gene>
    <name evidence="1" type="ORF">V9T40_004637</name>
</gene>
<evidence type="ECO:0000313" key="2">
    <source>
        <dbReference type="Proteomes" id="UP001367676"/>
    </source>
</evidence>